<name>A0A7Y7UKA3_LACRH</name>
<gene>
    <name evidence="3" type="ORF">HWN39_11560</name>
</gene>
<dbReference type="Proteomes" id="UP000542889">
    <property type="component" value="Unassembled WGS sequence"/>
</dbReference>
<feature type="transmembrane region" description="Helical" evidence="1">
    <location>
        <begin position="55"/>
        <end position="78"/>
    </location>
</feature>
<evidence type="ECO:0000313" key="4">
    <source>
        <dbReference type="Proteomes" id="UP000542889"/>
    </source>
</evidence>
<organism evidence="3 4">
    <name type="scientific">Lacticaseibacillus rhamnosus</name>
    <name type="common">Lactobacillus rhamnosus</name>
    <dbReference type="NCBI Taxonomy" id="47715"/>
    <lineage>
        <taxon>Bacteria</taxon>
        <taxon>Bacillati</taxon>
        <taxon>Bacillota</taxon>
        <taxon>Bacilli</taxon>
        <taxon>Lactobacillales</taxon>
        <taxon>Lactobacillaceae</taxon>
        <taxon>Lacticaseibacillus</taxon>
    </lineage>
</organism>
<dbReference type="RefSeq" id="WP_176818464.1">
    <property type="nucleotide sequence ID" value="NZ_JABXWP010000019.1"/>
</dbReference>
<evidence type="ECO:0000313" key="3">
    <source>
        <dbReference type="EMBL" id="NVO89108.1"/>
    </source>
</evidence>
<sequence length="281" mass="31976">MTTRRNNTICSNCGYPNSQGAKFCIKCGMRLSKINENNMDKRAKKNISIKTVQSLHYRILLIIIFSIIAAAICIYLFLIPSPAEKLVETDGHGRTYVSFVYDDGITSYDHYANDDSIGKDSSILQPDTGYNLTAFTINGEAFQSVFIYPNDDANRNTYKKQRSYSSTDVEQFIGRNNVNKLHGTMHPGEGKYPHGEDITAERYSFKLSGRDSIIVNVREYVVDHEAEDDKGKYIYYKIYLTNIHENPNGSWLLKASRLKHTDSSLIRRTTATLILFPQTVH</sequence>
<keyword evidence="1" id="KW-1133">Transmembrane helix</keyword>
<accession>A0A7Y7UKA3</accession>
<dbReference type="EMBL" id="JABXWP010000019">
    <property type="protein sequence ID" value="NVO89108.1"/>
    <property type="molecule type" value="Genomic_DNA"/>
</dbReference>
<keyword evidence="1" id="KW-0812">Transmembrane</keyword>
<dbReference type="InterPro" id="IPR026870">
    <property type="entry name" value="Zinc_ribbon_dom"/>
</dbReference>
<evidence type="ECO:0000259" key="2">
    <source>
        <dbReference type="Pfam" id="PF13240"/>
    </source>
</evidence>
<dbReference type="AlphaFoldDB" id="A0A7Y7UKA3"/>
<keyword evidence="1" id="KW-0472">Membrane</keyword>
<comment type="caution">
    <text evidence="3">The sequence shown here is derived from an EMBL/GenBank/DDBJ whole genome shotgun (WGS) entry which is preliminary data.</text>
</comment>
<proteinExistence type="predicted"/>
<feature type="domain" description="Zinc-ribbon" evidence="2">
    <location>
        <begin position="10"/>
        <end position="31"/>
    </location>
</feature>
<dbReference type="Pfam" id="PF13240">
    <property type="entry name" value="Zn_Ribbon_1"/>
    <property type="match status" value="1"/>
</dbReference>
<evidence type="ECO:0000256" key="1">
    <source>
        <dbReference type="SAM" id="Phobius"/>
    </source>
</evidence>
<reference evidence="3 4" key="1">
    <citation type="submission" date="2020-06" db="EMBL/GenBank/DDBJ databases">
        <title>Lactobacillus rhamnosus QC,genome.</title>
        <authorList>
            <person name="Yi H."/>
            <person name="Jin M."/>
        </authorList>
    </citation>
    <scope>NUCLEOTIDE SEQUENCE [LARGE SCALE GENOMIC DNA]</scope>
    <source>
        <strain evidence="3 4">QC</strain>
    </source>
</reference>
<protein>
    <submittedName>
        <fullName evidence="3">Zinc ribbon domain-containing protein</fullName>
    </submittedName>
</protein>